<dbReference type="InterPro" id="IPR003594">
    <property type="entry name" value="HATPase_dom"/>
</dbReference>
<keyword evidence="3" id="KW-0597">Phosphoprotein</keyword>
<feature type="transmembrane region" description="Helical" evidence="9">
    <location>
        <begin position="152"/>
        <end position="170"/>
    </location>
</feature>
<evidence type="ECO:0000313" key="11">
    <source>
        <dbReference type="EMBL" id="PWJ54893.1"/>
    </source>
</evidence>
<feature type="transmembrane region" description="Helical" evidence="9">
    <location>
        <begin position="176"/>
        <end position="202"/>
    </location>
</feature>
<protein>
    <recommendedName>
        <fullName evidence="2">histidine kinase</fullName>
        <ecNumber evidence="2">2.7.13.3</ecNumber>
    </recommendedName>
</protein>
<evidence type="ECO:0000256" key="4">
    <source>
        <dbReference type="ARBA" id="ARBA00022679"/>
    </source>
</evidence>
<accession>A0A316AB15</accession>
<comment type="caution">
    <text evidence="11">The sequence shown here is derived from an EMBL/GenBank/DDBJ whole genome shotgun (WGS) entry which is preliminary data.</text>
</comment>
<keyword evidence="9" id="KW-1133">Transmembrane helix</keyword>
<dbReference type="Proteomes" id="UP000245469">
    <property type="component" value="Unassembled WGS sequence"/>
</dbReference>
<dbReference type="OrthoDB" id="5241729at2"/>
<dbReference type="SMART" id="SM00387">
    <property type="entry name" value="HATPase_c"/>
    <property type="match status" value="1"/>
</dbReference>
<sequence>MGPAVRGWRWGWPIVAGVGAAAAGIAMALPWRQDELHVGLVARAAMVASGVAVLLVAAWRPLRDPPVPRTTAQLTGVLGAAVLLYPTSLSLWGAGLGGPGAAGVLEVLAMGGHVVPLVLFQLLPVVASGAVTNTPAIGTRSPRRGTRTGTGVLLVLALVVASNGLSGYGLRGGPGAAAAGVAGSLLWVSSFAVPSVVTWAAVRGTAGEVRRRAVVAAVAALAPVLVITACWVLGAVGAALGADDTTITLLYLGFSGGVLASAVLSVGAVQARDALVRTRVVVGVLDLLLGLVGAVVFAWLALAVSRDLPTGWAVVVGGAAVAALGLPWLRWHGWVARVVDPAAELRHELAADTGGEQRRSLERVLRRVVGDPNLAVRYPTADAPHTAEDEDDDGDGVVLAHSAGAPAVVVLSSSPAARARLRRLGDCSDLLRPAVLEAQLDQADQLARLAASLERRRLSQDLHDGLQGRLLGLALHLQLSSRDVDDPTSRLLLEQAVDVLRRAVDDVRAVADDRLPQLLVEQGLGPALTSLFGQLRTRVEERPAVVLDVPATRLAAPAEATAYFVVSEAVANALKHAQASRVVVRVSEPSGGRVVVTVDDDGTGGADPRTGSGLRGLAERVRSADGLLVVRDGSGPERARGTVVEAVLPCGS</sequence>
<feature type="transmembrane region" description="Helical" evidence="9">
    <location>
        <begin position="12"/>
        <end position="31"/>
    </location>
</feature>
<feature type="transmembrane region" description="Helical" evidence="9">
    <location>
        <begin position="281"/>
        <end position="304"/>
    </location>
</feature>
<evidence type="ECO:0000256" key="1">
    <source>
        <dbReference type="ARBA" id="ARBA00000085"/>
    </source>
</evidence>
<comment type="catalytic activity">
    <reaction evidence="1">
        <text>ATP + protein L-histidine = ADP + protein N-phospho-L-histidine.</text>
        <dbReference type="EC" id="2.7.13.3"/>
    </reaction>
</comment>
<reference evidence="11 12" key="1">
    <citation type="submission" date="2018-03" db="EMBL/GenBank/DDBJ databases">
        <title>Genomic Encyclopedia of Archaeal and Bacterial Type Strains, Phase II (KMG-II): from individual species to whole genera.</title>
        <authorList>
            <person name="Goeker M."/>
        </authorList>
    </citation>
    <scope>NUCLEOTIDE SEQUENCE [LARGE SCALE GENOMIC DNA]</scope>
    <source>
        <strain evidence="11 12">DSM 44889</strain>
    </source>
</reference>
<evidence type="ECO:0000259" key="10">
    <source>
        <dbReference type="SMART" id="SM00387"/>
    </source>
</evidence>
<dbReference type="InterPro" id="IPR011712">
    <property type="entry name" value="Sig_transdc_His_kin_sub3_dim/P"/>
</dbReference>
<dbReference type="EMBL" id="QGDQ01000005">
    <property type="protein sequence ID" value="PWJ54893.1"/>
    <property type="molecule type" value="Genomic_DNA"/>
</dbReference>
<feature type="transmembrane region" description="Helical" evidence="9">
    <location>
        <begin position="248"/>
        <end position="269"/>
    </location>
</feature>
<dbReference type="GO" id="GO:0005524">
    <property type="term" value="F:ATP binding"/>
    <property type="evidence" value="ECO:0007669"/>
    <property type="project" value="UniProtKB-KW"/>
</dbReference>
<keyword evidence="9" id="KW-0472">Membrane</keyword>
<evidence type="ECO:0000313" key="12">
    <source>
        <dbReference type="Proteomes" id="UP000245469"/>
    </source>
</evidence>
<evidence type="ECO:0000256" key="8">
    <source>
        <dbReference type="ARBA" id="ARBA00023012"/>
    </source>
</evidence>
<keyword evidence="5" id="KW-0547">Nucleotide-binding</keyword>
<feature type="transmembrane region" description="Helical" evidence="9">
    <location>
        <begin position="214"/>
        <end position="242"/>
    </location>
</feature>
<evidence type="ECO:0000256" key="2">
    <source>
        <dbReference type="ARBA" id="ARBA00012438"/>
    </source>
</evidence>
<dbReference type="GO" id="GO:0000155">
    <property type="term" value="F:phosphorelay sensor kinase activity"/>
    <property type="evidence" value="ECO:0007669"/>
    <property type="project" value="InterPro"/>
</dbReference>
<feature type="transmembrane region" description="Helical" evidence="9">
    <location>
        <begin position="310"/>
        <end position="329"/>
    </location>
</feature>
<dbReference type="AlphaFoldDB" id="A0A316AB15"/>
<evidence type="ECO:0000256" key="3">
    <source>
        <dbReference type="ARBA" id="ARBA00022553"/>
    </source>
</evidence>
<evidence type="ECO:0000256" key="6">
    <source>
        <dbReference type="ARBA" id="ARBA00022777"/>
    </source>
</evidence>
<dbReference type="GO" id="GO:0016020">
    <property type="term" value="C:membrane"/>
    <property type="evidence" value="ECO:0007669"/>
    <property type="project" value="InterPro"/>
</dbReference>
<keyword evidence="4" id="KW-0808">Transferase</keyword>
<feature type="transmembrane region" description="Helical" evidence="9">
    <location>
        <begin position="107"/>
        <end position="131"/>
    </location>
</feature>
<dbReference type="InterPro" id="IPR036890">
    <property type="entry name" value="HATPase_C_sf"/>
</dbReference>
<dbReference type="PANTHER" id="PTHR24421">
    <property type="entry name" value="NITRATE/NITRITE SENSOR PROTEIN NARX-RELATED"/>
    <property type="match status" value="1"/>
</dbReference>
<feature type="transmembrane region" description="Helical" evidence="9">
    <location>
        <begin position="71"/>
        <end position="95"/>
    </location>
</feature>
<keyword evidence="12" id="KW-1185">Reference proteome</keyword>
<dbReference type="RefSeq" id="WP_109773402.1">
    <property type="nucleotide sequence ID" value="NZ_QGDQ01000005.1"/>
</dbReference>
<feature type="transmembrane region" description="Helical" evidence="9">
    <location>
        <begin position="37"/>
        <end position="59"/>
    </location>
</feature>
<keyword evidence="7" id="KW-0067">ATP-binding</keyword>
<evidence type="ECO:0000256" key="9">
    <source>
        <dbReference type="SAM" id="Phobius"/>
    </source>
</evidence>
<organism evidence="11 12">
    <name type="scientific">Quadrisphaera granulorum</name>
    <dbReference type="NCBI Taxonomy" id="317664"/>
    <lineage>
        <taxon>Bacteria</taxon>
        <taxon>Bacillati</taxon>
        <taxon>Actinomycetota</taxon>
        <taxon>Actinomycetes</taxon>
        <taxon>Kineosporiales</taxon>
        <taxon>Kineosporiaceae</taxon>
        <taxon>Quadrisphaera</taxon>
    </lineage>
</organism>
<dbReference type="Gene3D" id="3.30.565.10">
    <property type="entry name" value="Histidine kinase-like ATPase, C-terminal domain"/>
    <property type="match status" value="1"/>
</dbReference>
<keyword evidence="8" id="KW-0902">Two-component regulatory system</keyword>
<keyword evidence="6 11" id="KW-0418">Kinase</keyword>
<name>A0A316AB15_9ACTN</name>
<feature type="domain" description="Histidine kinase/HSP90-like ATPase" evidence="10">
    <location>
        <begin position="558"/>
        <end position="652"/>
    </location>
</feature>
<gene>
    <name evidence="11" type="ORF">BXY45_105100</name>
</gene>
<dbReference type="GO" id="GO:0046983">
    <property type="term" value="F:protein dimerization activity"/>
    <property type="evidence" value="ECO:0007669"/>
    <property type="project" value="InterPro"/>
</dbReference>
<dbReference type="Pfam" id="PF02518">
    <property type="entry name" value="HATPase_c"/>
    <property type="match status" value="1"/>
</dbReference>
<keyword evidence="9" id="KW-0812">Transmembrane</keyword>
<dbReference type="CDD" id="cd16917">
    <property type="entry name" value="HATPase_UhpB-NarQ-NarX-like"/>
    <property type="match status" value="1"/>
</dbReference>
<dbReference type="Pfam" id="PF07730">
    <property type="entry name" value="HisKA_3"/>
    <property type="match status" value="1"/>
</dbReference>
<proteinExistence type="predicted"/>
<dbReference type="InterPro" id="IPR050482">
    <property type="entry name" value="Sensor_HK_TwoCompSys"/>
</dbReference>
<evidence type="ECO:0000256" key="5">
    <source>
        <dbReference type="ARBA" id="ARBA00022741"/>
    </source>
</evidence>
<evidence type="ECO:0000256" key="7">
    <source>
        <dbReference type="ARBA" id="ARBA00022840"/>
    </source>
</evidence>
<dbReference type="PANTHER" id="PTHR24421:SF10">
    <property type="entry name" value="NITRATE_NITRITE SENSOR PROTEIN NARQ"/>
    <property type="match status" value="1"/>
</dbReference>
<dbReference type="Gene3D" id="1.20.5.1930">
    <property type="match status" value="1"/>
</dbReference>
<dbReference type="SUPFAM" id="SSF55874">
    <property type="entry name" value="ATPase domain of HSP90 chaperone/DNA topoisomerase II/histidine kinase"/>
    <property type="match status" value="1"/>
</dbReference>
<dbReference type="EC" id="2.7.13.3" evidence="2"/>